<dbReference type="Proteomes" id="UP001250932">
    <property type="component" value="Unassembled WGS sequence"/>
</dbReference>
<protein>
    <recommendedName>
        <fullName evidence="3">MacB-like periplasmic core domain-containing protein</fullName>
    </recommendedName>
</protein>
<dbReference type="EMBL" id="JAQOUE010000001">
    <property type="protein sequence ID" value="MDT7042638.1"/>
    <property type="molecule type" value="Genomic_DNA"/>
</dbReference>
<evidence type="ECO:0008006" key="3">
    <source>
        <dbReference type="Google" id="ProtNLM"/>
    </source>
</evidence>
<gene>
    <name evidence="1" type="ORF">PPG34_09770</name>
</gene>
<dbReference type="RefSeq" id="WP_313833074.1">
    <property type="nucleotide sequence ID" value="NZ_JAQOUE010000001.1"/>
</dbReference>
<organism evidence="1 2">
    <name type="scientific">Candidatus Nitronereus thalassa</name>
    <dbReference type="NCBI Taxonomy" id="3020898"/>
    <lineage>
        <taxon>Bacteria</taxon>
        <taxon>Pseudomonadati</taxon>
        <taxon>Nitrospirota</taxon>
        <taxon>Nitrospiria</taxon>
        <taxon>Nitrospirales</taxon>
        <taxon>Nitrospiraceae</taxon>
        <taxon>Candidatus Nitronereus</taxon>
    </lineage>
</organism>
<name>A0ABU3K8J9_9BACT</name>
<keyword evidence="2" id="KW-1185">Reference proteome</keyword>
<sequence length="198" mass="22280">MRRFVQKFCASKTPIPASFFFVGVIGMFAGMLNPGLALGLTGDLTNDPADIIKKYLSLDKRGARLQALSYEAVRPYVAWDEEPPWGQVVIVGDYEVSDDIEEWDIISSTEAVIPVTFQILGVMHWEAATFLPEKREETILFRVRAVLNHWRIIGPMFPPHVGRKRLKDFVRAAMLEETDEGRKAALQRLSTSIGNAKS</sequence>
<proteinExistence type="predicted"/>
<comment type="caution">
    <text evidence="1">The sequence shown here is derived from an EMBL/GenBank/DDBJ whole genome shotgun (WGS) entry which is preliminary data.</text>
</comment>
<evidence type="ECO:0000313" key="1">
    <source>
        <dbReference type="EMBL" id="MDT7042638.1"/>
    </source>
</evidence>
<accession>A0ABU3K8J9</accession>
<evidence type="ECO:0000313" key="2">
    <source>
        <dbReference type="Proteomes" id="UP001250932"/>
    </source>
</evidence>
<reference evidence="1 2" key="1">
    <citation type="journal article" date="2023" name="ISME J.">
        <title>Cultivation and genomic characterization of novel and ubiquitous marine nitrite-oxidizing bacteria from the Nitrospirales.</title>
        <authorList>
            <person name="Mueller A.J."/>
            <person name="Daebeler A."/>
            <person name="Herbold C.W."/>
            <person name="Kirkegaard R.H."/>
            <person name="Daims H."/>
        </authorList>
    </citation>
    <scope>NUCLEOTIDE SEQUENCE [LARGE SCALE GENOMIC DNA]</scope>
    <source>
        <strain evidence="1 2">EB</strain>
    </source>
</reference>